<organism evidence="2 3">
    <name type="scientific">Monoraphidium neglectum</name>
    <dbReference type="NCBI Taxonomy" id="145388"/>
    <lineage>
        <taxon>Eukaryota</taxon>
        <taxon>Viridiplantae</taxon>
        <taxon>Chlorophyta</taxon>
        <taxon>core chlorophytes</taxon>
        <taxon>Chlorophyceae</taxon>
        <taxon>CS clade</taxon>
        <taxon>Sphaeropleales</taxon>
        <taxon>Selenastraceae</taxon>
        <taxon>Monoraphidium</taxon>
    </lineage>
</organism>
<dbReference type="KEGG" id="mng:MNEG_4521"/>
<name>A0A0D2JXS7_9CHLO</name>
<feature type="region of interest" description="Disordered" evidence="1">
    <location>
        <begin position="413"/>
        <end position="436"/>
    </location>
</feature>
<evidence type="ECO:0000313" key="2">
    <source>
        <dbReference type="EMBL" id="KIZ03438.1"/>
    </source>
</evidence>
<dbReference type="InterPro" id="IPR027417">
    <property type="entry name" value="P-loop_NTPase"/>
</dbReference>
<protein>
    <submittedName>
        <fullName evidence="2">Uncharacterized protein</fullName>
    </submittedName>
</protein>
<proteinExistence type="predicted"/>
<keyword evidence="3" id="KW-1185">Reference proteome</keyword>
<dbReference type="Gene3D" id="3.40.50.300">
    <property type="entry name" value="P-loop containing nucleotide triphosphate hydrolases"/>
    <property type="match status" value="1"/>
</dbReference>
<dbReference type="GeneID" id="25737398"/>
<evidence type="ECO:0000313" key="3">
    <source>
        <dbReference type="Proteomes" id="UP000054498"/>
    </source>
</evidence>
<reference evidence="2 3" key="1">
    <citation type="journal article" date="2013" name="BMC Genomics">
        <title>Reconstruction of the lipid metabolism for the microalga Monoraphidium neglectum from its genome sequence reveals characteristics suitable for biofuel production.</title>
        <authorList>
            <person name="Bogen C."/>
            <person name="Al-Dilaimi A."/>
            <person name="Albersmeier A."/>
            <person name="Wichmann J."/>
            <person name="Grundmann M."/>
            <person name="Rupp O."/>
            <person name="Lauersen K.J."/>
            <person name="Blifernez-Klassen O."/>
            <person name="Kalinowski J."/>
            <person name="Goesmann A."/>
            <person name="Mussgnug J.H."/>
            <person name="Kruse O."/>
        </authorList>
    </citation>
    <scope>NUCLEOTIDE SEQUENCE [LARGE SCALE GENOMIC DNA]</scope>
    <source>
        <strain evidence="2 3">SAG 48.87</strain>
    </source>
</reference>
<gene>
    <name evidence="2" type="ORF">MNEG_4521</name>
</gene>
<dbReference type="EMBL" id="KK100850">
    <property type="protein sequence ID" value="KIZ03438.1"/>
    <property type="molecule type" value="Genomic_DNA"/>
</dbReference>
<dbReference type="Proteomes" id="UP000054498">
    <property type="component" value="Unassembled WGS sequence"/>
</dbReference>
<dbReference type="RefSeq" id="XP_013902457.1">
    <property type="nucleotide sequence ID" value="XM_014047003.1"/>
</dbReference>
<sequence length="463" mass="46997">MAKTGIEVEARSMALTAPHQRWRLFGPEASGLEAAAEATHGPLAALVEMLNAAMRFEFDPHVALTLLTSAAACAAGAGARYAGDYGGAAEGVGLGPQQLLGGQGRHQINVLLLQEDGAPQTLRMLKGAAQLLSPQVCCLPLGHAEQVLPTVVQGRDGAYSAFCSALGSANTGVAVVDMDALAAKSRKQLADVLQRAAVGAAGAPGLVVPQTATVWAACGQSDLIPADPSACGASVGKRWAKPTVSCSGFDVVLSDGSDESQLLWGGAKPSMDPLRAAALLQHVMACASGRPPPALGAGAHGFLSQYARVLRQSTQLPGPQAELLGSLARLARASAALRGGDEAQEAPDAMLAVLLVDQTVVSKMGGSYQSALDLPGACGLAYTDARSLDEQLQAMHQLADRLFRQFEAPSCGGFGGDRGGGGGGDEEGEGGDARRRCWAASDAAAEGWGLALSGGESDADGGR</sequence>
<dbReference type="STRING" id="145388.A0A0D2JXS7"/>
<evidence type="ECO:0000256" key="1">
    <source>
        <dbReference type="SAM" id="MobiDB-lite"/>
    </source>
</evidence>
<dbReference type="AlphaFoldDB" id="A0A0D2JXS7"/>
<feature type="compositionally biased region" description="Gly residues" evidence="1">
    <location>
        <begin position="413"/>
        <end position="423"/>
    </location>
</feature>
<accession>A0A0D2JXS7</accession>
<dbReference type="OrthoDB" id="10576611at2759"/>